<keyword evidence="7 12" id="KW-0378">Hydrolase</keyword>
<accession>A0A3N2Q233</accession>
<dbReference type="Proteomes" id="UP000272025">
    <property type="component" value="Unassembled WGS sequence"/>
</dbReference>
<dbReference type="GO" id="GO:0005576">
    <property type="term" value="C:extracellular region"/>
    <property type="evidence" value="ECO:0007669"/>
    <property type="project" value="UniProtKB-SubCell"/>
</dbReference>
<evidence type="ECO:0000256" key="9">
    <source>
        <dbReference type="ARBA" id="ARBA00034045"/>
    </source>
</evidence>
<comment type="function">
    <text evidence="12">Catalyzes the hydrolysis of complex carboxylic polyesters found in the cell wall of plants. Degrades cutin, a macromolecule that forms the structure of the plant cuticle.</text>
</comment>
<dbReference type="AlphaFoldDB" id="A0A3N2Q233"/>
<dbReference type="PANTHER" id="PTHR48250">
    <property type="entry name" value="CUTINASE 2-RELATED"/>
    <property type="match status" value="1"/>
</dbReference>
<keyword evidence="6 12" id="KW-0732">Signal</keyword>
<feature type="active site" description="Proton donor/acceptor" evidence="10">
    <location>
        <position position="194"/>
    </location>
</feature>
<keyword evidence="14" id="KW-1185">Reference proteome</keyword>
<dbReference type="EC" id="3.1.1.74" evidence="3 12"/>
<feature type="active site" description="Nucleophile" evidence="10">
    <location>
        <position position="129"/>
    </location>
</feature>
<dbReference type="PROSITE" id="PS00931">
    <property type="entry name" value="CUTINASE_2"/>
    <property type="match status" value="1"/>
</dbReference>
<evidence type="ECO:0000256" key="7">
    <source>
        <dbReference type="ARBA" id="ARBA00022801"/>
    </source>
</evidence>
<feature type="disulfide bond" evidence="11">
    <location>
        <begin position="177"/>
        <end position="184"/>
    </location>
</feature>
<protein>
    <recommendedName>
        <fullName evidence="3 12">Cutinase</fullName>
        <ecNumber evidence="3 12">3.1.1.74</ecNumber>
    </recommendedName>
</protein>
<evidence type="ECO:0000256" key="6">
    <source>
        <dbReference type="ARBA" id="ARBA00022729"/>
    </source>
</evidence>
<comment type="catalytic activity">
    <reaction evidence="9 12">
        <text>cutin + H2O = cutin monomers.</text>
        <dbReference type="EC" id="3.1.1.74"/>
    </reaction>
</comment>
<dbReference type="InterPro" id="IPR043579">
    <property type="entry name" value="CUTINASE_2"/>
</dbReference>
<evidence type="ECO:0000256" key="3">
    <source>
        <dbReference type="ARBA" id="ARBA00013095"/>
    </source>
</evidence>
<evidence type="ECO:0000256" key="1">
    <source>
        <dbReference type="ARBA" id="ARBA00004613"/>
    </source>
</evidence>
<dbReference type="GeneID" id="39579702"/>
<dbReference type="EMBL" id="ML119052">
    <property type="protein sequence ID" value="ROT40814.1"/>
    <property type="molecule type" value="Genomic_DNA"/>
</dbReference>
<feature type="active site" evidence="10">
    <location>
        <position position="181"/>
    </location>
</feature>
<dbReference type="InterPro" id="IPR011150">
    <property type="entry name" value="Cutinase_monf"/>
</dbReference>
<keyword evidence="8 11" id="KW-1015">Disulfide bond</keyword>
<dbReference type="Pfam" id="PF01083">
    <property type="entry name" value="Cutinase"/>
    <property type="match status" value="1"/>
</dbReference>
<gene>
    <name evidence="13" type="ORF">SODALDRAFT_330544</name>
</gene>
<evidence type="ECO:0000256" key="11">
    <source>
        <dbReference type="PIRSR" id="PIRSR611150-2"/>
    </source>
</evidence>
<reference evidence="13 14" key="1">
    <citation type="journal article" date="2018" name="Mol. Ecol.">
        <title>The obligate alkalophilic soda-lake fungus Sodiomyces alkalinus has shifted to a protein diet.</title>
        <authorList>
            <person name="Grum-Grzhimaylo A.A."/>
            <person name="Falkoski D.L."/>
            <person name="van den Heuvel J."/>
            <person name="Valero-Jimenez C.A."/>
            <person name="Min B."/>
            <person name="Choi I.G."/>
            <person name="Lipzen A."/>
            <person name="Daum C.G."/>
            <person name="Aanen D.K."/>
            <person name="Tsang A."/>
            <person name="Henrissat B."/>
            <person name="Bilanenko E.N."/>
            <person name="de Vries R.P."/>
            <person name="van Kan J.A.L."/>
            <person name="Grigoriev I.V."/>
            <person name="Debets A.J.M."/>
        </authorList>
    </citation>
    <scope>NUCLEOTIDE SEQUENCE [LARGE SCALE GENOMIC DNA]</scope>
    <source>
        <strain evidence="13 14">F11</strain>
    </source>
</reference>
<dbReference type="PROSITE" id="PS00155">
    <property type="entry name" value="CUTINASE_1"/>
    <property type="match status" value="1"/>
</dbReference>
<name>A0A3N2Q233_SODAK</name>
<dbReference type="GO" id="GO:0050525">
    <property type="term" value="F:cutinase activity"/>
    <property type="evidence" value="ECO:0007669"/>
    <property type="project" value="UniProtKB-UniRule"/>
</dbReference>
<dbReference type="GO" id="GO:0016052">
    <property type="term" value="P:carbohydrate catabolic process"/>
    <property type="evidence" value="ECO:0007669"/>
    <property type="project" value="TreeGrafter"/>
</dbReference>
<sequence>MKVFAVLISLASVISTVASAPVVPRQYAGDTFNQLTDGTPCRNVTVIYGRGTGQQGNVGDPAAVGPLFFNALASRIGEENLAVQGITYAANILGFLFGGDGPGSRSMANHVKHAAAICPDTKIVLSGYSQGAQIVHKAAGLLSQADADRVTAVLTFGDPFSKRTVAKIPADKVKVICHEGDRICDGGIIITPEHTNYQEDADDAAAWVASMVA</sequence>
<keyword evidence="4 12" id="KW-0719">Serine esterase</keyword>
<feature type="chain" id="PRO_5017849274" description="Cutinase" evidence="12">
    <location>
        <begin position="20"/>
        <end position="213"/>
    </location>
</feature>
<dbReference type="PRINTS" id="PR00129">
    <property type="entry name" value="CUTINASE"/>
</dbReference>
<evidence type="ECO:0000256" key="4">
    <source>
        <dbReference type="ARBA" id="ARBA00022487"/>
    </source>
</evidence>
<proteinExistence type="inferred from homology"/>
<dbReference type="InterPro" id="IPR000675">
    <property type="entry name" value="Cutinase/axe"/>
</dbReference>
<evidence type="ECO:0000256" key="5">
    <source>
        <dbReference type="ARBA" id="ARBA00022525"/>
    </source>
</evidence>
<evidence type="ECO:0000313" key="13">
    <source>
        <dbReference type="EMBL" id="ROT40814.1"/>
    </source>
</evidence>
<evidence type="ECO:0000256" key="8">
    <source>
        <dbReference type="ARBA" id="ARBA00023157"/>
    </source>
</evidence>
<comment type="subcellular location">
    <subcellularLocation>
        <location evidence="1 12">Secreted</location>
    </subcellularLocation>
</comment>
<keyword evidence="5 12" id="KW-0964">Secreted</keyword>
<comment type="similarity">
    <text evidence="2 12">Belongs to the cutinase family.</text>
</comment>
<dbReference type="SMART" id="SM01110">
    <property type="entry name" value="Cutinase"/>
    <property type="match status" value="1"/>
</dbReference>
<dbReference type="PANTHER" id="PTHR48250:SF2">
    <property type="entry name" value="CUTINASE"/>
    <property type="match status" value="1"/>
</dbReference>
<evidence type="ECO:0000256" key="2">
    <source>
        <dbReference type="ARBA" id="ARBA00007534"/>
    </source>
</evidence>
<dbReference type="RefSeq" id="XP_028468620.1">
    <property type="nucleotide sequence ID" value="XM_028611224.1"/>
</dbReference>
<dbReference type="STRING" id="1314773.A0A3N2Q233"/>
<feature type="disulfide bond" evidence="11">
    <location>
        <begin position="41"/>
        <end position="118"/>
    </location>
</feature>
<dbReference type="InterPro" id="IPR029058">
    <property type="entry name" value="AB_hydrolase_fold"/>
</dbReference>
<evidence type="ECO:0000313" key="14">
    <source>
        <dbReference type="Proteomes" id="UP000272025"/>
    </source>
</evidence>
<dbReference type="Gene3D" id="3.40.50.1820">
    <property type="entry name" value="alpha/beta hydrolase"/>
    <property type="match status" value="1"/>
</dbReference>
<dbReference type="OrthoDB" id="2975078at2759"/>
<feature type="signal peptide" evidence="12">
    <location>
        <begin position="1"/>
        <end position="19"/>
    </location>
</feature>
<evidence type="ECO:0000256" key="12">
    <source>
        <dbReference type="RuleBase" id="RU361263"/>
    </source>
</evidence>
<organism evidence="13 14">
    <name type="scientific">Sodiomyces alkalinus (strain CBS 110278 / VKM F-3762 / F11)</name>
    <name type="common">Alkaliphilic filamentous fungus</name>
    <dbReference type="NCBI Taxonomy" id="1314773"/>
    <lineage>
        <taxon>Eukaryota</taxon>
        <taxon>Fungi</taxon>
        <taxon>Dikarya</taxon>
        <taxon>Ascomycota</taxon>
        <taxon>Pezizomycotina</taxon>
        <taxon>Sordariomycetes</taxon>
        <taxon>Hypocreomycetidae</taxon>
        <taxon>Glomerellales</taxon>
        <taxon>Plectosphaerellaceae</taxon>
        <taxon>Sodiomyces</taxon>
    </lineage>
</organism>
<dbReference type="InterPro" id="IPR043580">
    <property type="entry name" value="CUTINASE_1"/>
</dbReference>
<evidence type="ECO:0000256" key="10">
    <source>
        <dbReference type="PIRSR" id="PIRSR611150-1"/>
    </source>
</evidence>
<dbReference type="SUPFAM" id="SSF53474">
    <property type="entry name" value="alpha/beta-Hydrolases"/>
    <property type="match status" value="1"/>
</dbReference>